<evidence type="ECO:0000256" key="1">
    <source>
        <dbReference type="ARBA" id="ARBA00023015"/>
    </source>
</evidence>
<dbReference type="PROSITE" id="PS50043">
    <property type="entry name" value="HTH_LUXR_2"/>
    <property type="match status" value="1"/>
</dbReference>
<dbReference type="InterPro" id="IPR036388">
    <property type="entry name" value="WH-like_DNA-bd_sf"/>
</dbReference>
<dbReference type="EMBL" id="BAAALV010000005">
    <property type="protein sequence ID" value="GAA1919640.1"/>
    <property type="molecule type" value="Genomic_DNA"/>
</dbReference>
<keyword evidence="6" id="KW-1185">Reference proteome</keyword>
<proteinExistence type="predicted"/>
<keyword evidence="1" id="KW-0805">Transcription regulation</keyword>
<dbReference type="InterPro" id="IPR016032">
    <property type="entry name" value="Sig_transdc_resp-reg_C-effctor"/>
</dbReference>
<sequence>MGASAKESFLVRVDSLQVTLAKLSAGINVEVVGTKRSGRSTFLAKLDADLTAAGFNTVFIRGISALSAQPLAALQVSSLPIGRVPRTGTVTLAVVAEQLAELVGGKSVILIDDWDDLDDLTRGVVQAVRHRSGVPVAISKRMDRHAGAEPEISPSFEIELGPVRFAELEAALEEKLGGPVVSSLVNEVFVQSGGHIGIAMSLVDSAVKGLHSREGRRAWSGTGDLYNPSLRGSFAALLAGLTPIARGMLGLFSLADRVPLRVAREVADWEVIEELEARGFIKIFGRTEPVIVVHPPVLSTFLRDEMSESRRVRLGEWVAAQDGFEAASSGTLEITPMWDQVSTFASVADGHTRSQKVEAQRIWEADPSPLNAARYIGILLWDSTGEPDYDEVIRRTPEPDRASISLSGAGYLIARASWLAYRVGDLDAAIGLLREVAGQKNEGGRMALAKIVQLQAMLGTIPDGYERLLVSSEGSPAVVNDMLALARAMVCVVRGSTSEARKNLADISIAPAGLIPLQMEFLEKLLDLYEGHIQEVAGFARTKFLQAVEGLDIPIMRAYGWLACMALLYLDDWDGLEEILSPALGVGNTALPGVFQLGILNTAVLVALVRDDACLARRYIAEMDQMKVTDGGLLHQQRDLGRARLLVHEGSVSESARLLRSAGDRLWARGARVAAVQCYLFSQEVSFHPELLGQDRERFSQVDGHLLAVDTGHFTAMVDRDVNKLVQLADELEAMGLPGWTMSTLENVLDFQPAAEDDAAAAALELRVRDLKRRVPAVFQLRSHRRFLGVRVSDREWDFIREVVTGASNREIADRLSVSVRTVESSVARIAKKLEVRGRRGIVAWYEAQQGAAVSPARLQGTASARA</sequence>
<dbReference type="SUPFAM" id="SSF46894">
    <property type="entry name" value="C-terminal effector domain of the bipartite response regulators"/>
    <property type="match status" value="1"/>
</dbReference>
<gene>
    <name evidence="5" type="ORF">GCM10009688_25830</name>
</gene>
<keyword evidence="2" id="KW-0238">DNA-binding</keyword>
<dbReference type="Pfam" id="PF00196">
    <property type="entry name" value="GerE"/>
    <property type="match status" value="1"/>
</dbReference>
<dbReference type="PANTHER" id="PTHR44688">
    <property type="entry name" value="DNA-BINDING TRANSCRIPTIONAL ACTIVATOR DEVR_DOSR"/>
    <property type="match status" value="1"/>
</dbReference>
<evidence type="ECO:0000259" key="4">
    <source>
        <dbReference type="PROSITE" id="PS50043"/>
    </source>
</evidence>
<dbReference type="SMART" id="SM00421">
    <property type="entry name" value="HTH_LUXR"/>
    <property type="match status" value="1"/>
</dbReference>
<dbReference type="PANTHER" id="PTHR44688:SF16">
    <property type="entry name" value="DNA-BINDING TRANSCRIPTIONAL ACTIVATOR DEVR_DOSR"/>
    <property type="match status" value="1"/>
</dbReference>
<dbReference type="Proteomes" id="UP001500784">
    <property type="component" value="Unassembled WGS sequence"/>
</dbReference>
<feature type="domain" description="HTH luxR-type" evidence="4">
    <location>
        <begin position="785"/>
        <end position="850"/>
    </location>
</feature>
<accession>A0ABP5APY3</accession>
<dbReference type="PRINTS" id="PR00038">
    <property type="entry name" value="HTHLUXR"/>
</dbReference>
<dbReference type="CDD" id="cd06170">
    <property type="entry name" value="LuxR_C_like"/>
    <property type="match status" value="1"/>
</dbReference>
<evidence type="ECO:0000256" key="3">
    <source>
        <dbReference type="ARBA" id="ARBA00023163"/>
    </source>
</evidence>
<dbReference type="InterPro" id="IPR000792">
    <property type="entry name" value="Tscrpt_reg_LuxR_C"/>
</dbReference>
<organism evidence="5 6">
    <name type="scientific">Arthrobacter gandavensis</name>
    <dbReference type="NCBI Taxonomy" id="169960"/>
    <lineage>
        <taxon>Bacteria</taxon>
        <taxon>Bacillati</taxon>
        <taxon>Actinomycetota</taxon>
        <taxon>Actinomycetes</taxon>
        <taxon>Micrococcales</taxon>
        <taxon>Micrococcaceae</taxon>
        <taxon>Arthrobacter</taxon>
    </lineage>
</organism>
<evidence type="ECO:0000313" key="6">
    <source>
        <dbReference type="Proteomes" id="UP001500784"/>
    </source>
</evidence>
<keyword evidence="3" id="KW-0804">Transcription</keyword>
<reference evidence="6" key="1">
    <citation type="journal article" date="2019" name="Int. J. Syst. Evol. Microbiol.">
        <title>The Global Catalogue of Microorganisms (GCM) 10K type strain sequencing project: providing services to taxonomists for standard genome sequencing and annotation.</title>
        <authorList>
            <consortium name="The Broad Institute Genomics Platform"/>
            <consortium name="The Broad Institute Genome Sequencing Center for Infectious Disease"/>
            <person name="Wu L."/>
            <person name="Ma J."/>
        </authorList>
    </citation>
    <scope>NUCLEOTIDE SEQUENCE [LARGE SCALE GENOMIC DNA]</scope>
    <source>
        <strain evidence="6">JCM 13316</strain>
    </source>
</reference>
<name>A0ABP5APY3_9MICC</name>
<evidence type="ECO:0000256" key="2">
    <source>
        <dbReference type="ARBA" id="ARBA00023125"/>
    </source>
</evidence>
<protein>
    <submittedName>
        <fullName evidence="5">LuxR C-terminal-related transcriptional regulator</fullName>
    </submittedName>
</protein>
<dbReference type="Gene3D" id="1.10.10.10">
    <property type="entry name" value="Winged helix-like DNA-binding domain superfamily/Winged helix DNA-binding domain"/>
    <property type="match status" value="1"/>
</dbReference>
<comment type="caution">
    <text evidence="5">The sequence shown here is derived from an EMBL/GenBank/DDBJ whole genome shotgun (WGS) entry which is preliminary data.</text>
</comment>
<dbReference type="RefSeq" id="WP_170287788.1">
    <property type="nucleotide sequence ID" value="NZ_BAAALV010000005.1"/>
</dbReference>
<dbReference type="PROSITE" id="PS00622">
    <property type="entry name" value="HTH_LUXR_1"/>
    <property type="match status" value="1"/>
</dbReference>
<evidence type="ECO:0000313" key="5">
    <source>
        <dbReference type="EMBL" id="GAA1919640.1"/>
    </source>
</evidence>